<reference evidence="1" key="1">
    <citation type="journal article" date="2014" name="Front. Microbiol.">
        <title>High frequency of phylogenetically diverse reductive dehalogenase-homologous genes in deep subseafloor sedimentary metagenomes.</title>
        <authorList>
            <person name="Kawai M."/>
            <person name="Futagami T."/>
            <person name="Toyoda A."/>
            <person name="Takaki Y."/>
            <person name="Nishi S."/>
            <person name="Hori S."/>
            <person name="Arai W."/>
            <person name="Tsubouchi T."/>
            <person name="Morono Y."/>
            <person name="Uchiyama I."/>
            <person name="Ito T."/>
            <person name="Fujiyama A."/>
            <person name="Inagaki F."/>
            <person name="Takami H."/>
        </authorList>
    </citation>
    <scope>NUCLEOTIDE SEQUENCE</scope>
    <source>
        <strain evidence="1">Expedition CK06-06</strain>
    </source>
</reference>
<gene>
    <name evidence="1" type="ORF">S03H2_15847</name>
</gene>
<dbReference type="EMBL" id="BARU01008064">
    <property type="protein sequence ID" value="GAH36305.1"/>
    <property type="molecule type" value="Genomic_DNA"/>
</dbReference>
<accession>X1FUT1</accession>
<proteinExistence type="predicted"/>
<dbReference type="AlphaFoldDB" id="X1FUT1"/>
<protein>
    <submittedName>
        <fullName evidence="1">Uncharacterized protein</fullName>
    </submittedName>
</protein>
<organism evidence="1">
    <name type="scientific">marine sediment metagenome</name>
    <dbReference type="NCBI Taxonomy" id="412755"/>
    <lineage>
        <taxon>unclassified sequences</taxon>
        <taxon>metagenomes</taxon>
        <taxon>ecological metagenomes</taxon>
    </lineage>
</organism>
<sequence>ALVVCGRGEAEARAGPAGGAEAAAQVCGQWPRRPSARYH</sequence>
<comment type="caution">
    <text evidence="1">The sequence shown here is derived from an EMBL/GenBank/DDBJ whole genome shotgun (WGS) entry which is preliminary data.</text>
</comment>
<name>X1FUT1_9ZZZZ</name>
<evidence type="ECO:0000313" key="1">
    <source>
        <dbReference type="EMBL" id="GAH36305.1"/>
    </source>
</evidence>
<feature type="non-terminal residue" evidence="1">
    <location>
        <position position="1"/>
    </location>
</feature>